<accession>A0A0S4IXW2</accession>
<keyword evidence="3" id="KW-1185">Reference proteome</keyword>
<sequence>MREVASQTQRVGPNSHSSIIRPRLHFLSSICMYAIIMILAQLAALVPSGVNADSIPCVMQQPFTIQSNGQYILENCTAPATGVPPFVYLTTGSPAPLALSNVTLDVIGGGVMPSIYLGAALISNVTVTMSGLRVGPFVFSPNATDPSWVWFLSTPAATNVSLTCIDVTMDITFVFHAASIPTFVGLFVLISSDFGQISNISVHLIDSRVSFHYITLQPPPNIELYACNIRIATYVNTSIGAISIEVINSRAFHIVNNSLALSNSSSYGTAVYYLALNTHGLVKGSNVRMVVHNSSITVIGYFGGLFDENTTQNVTSQGGAMSVFSTSGIHLSNLYVSFNHSSVSIASVCTYACAGYTNVPNSSFHVVDLNSMAIGLGDSAFLEVSFVDSTIDMSMGSKLYVFGFTASAESNAVASLHPSFVIGVTFANSIVNMSMGSNLYVFGFTAPEESNSSFAIRVTFDNSVVNMSMGGANINVFTCQVPVSKVSTTLDLGIQVTFSNSIIDMSMGTSIKVFWCSAAVSNVSTALDSSLVIQVTFRNCIIALASPGADLFAVSCQLAGGDVSIDLFSTNFTLLLNGPAASQRNVGAVAVSGDTTRNAITVHNCTIHAAMDSNLCSIASAEVLAINGTSAQLSVLLSGVVLVATLFPRDNTSTILPIIPNVFYFMAMGSSLLAIVSPPSTAIRSSLFVVSNSHVIASHMCNIPSATTTVTLIVSVVCAIGVVGALEDSTIDISNVSVTRRFPDTRNFPASWANPNDSLLNVTTILQLSYQSSVPFSTLFQGGSPYAALLAQIIVNSSVNNVTASVNSNCVVAYDTTSGVAPIATDVLSFVILPTLLNASIIFVNTGTISTVLPYAGQAVAVVGPAAMVGSTLVVEDVARLTSLLDVVFDSLAFTGACSQFAFRNMSLAADKRNDGNNNKALIGSRNIGTVRYSKITSTGDTLLSQPSLFSISHCSFSGFDVLFSSSFVPNAMNGDSRILDLGCNLWNTAPLPISVITGADKNTRAFRRSCVVYEPSAYNASLYCAGIVPSGTARVSLTLLPQDSVSVSRSPHTQSRSPKAGEELTALHDVSEIIATTTSRIATYTSLVFSAARGTGGISTIQRSMLAIRLAAMCDASSSAAGGDDTGSQQQSLLAAEEATVFSDLFFNPLSFSVPIGVAGSFVNGAAGTLIGNTLMACFVGCVSHWVWRLEGKHAVPPFMLKVVSVFVLVFPLPGALANIAKSLLQPSVGAAVSLVVSSERAPSSVVVGVVLCIPWIAYVVHGSWWMLLRGRPAGQFLLGCKANHFEPLSLSAHPQQNDRKRITRRITSFVADAQTARTEWVMPRGLHGSDGSGDHRQFGAWFLLRRLRPIFEPFTASREWYCVVEWAVLLVGSVVLGVATAVSAGSGSATCSFARWGARCILVLGLVSVAAAATLRPFCVPLELWMALLLGALECLSTALVLANDVYAAQIVVTISAVVETCVCVLPMILAATKAGVCSFMCDQRDMQRSEETDIASRRVRKAGTRPIIGAKSRGANVFEATQQTQLRALVELVCSTASRSK</sequence>
<feature type="transmembrane region" description="Helical" evidence="1">
    <location>
        <begin position="1171"/>
        <end position="1189"/>
    </location>
</feature>
<keyword evidence="1" id="KW-0812">Transmembrane</keyword>
<evidence type="ECO:0000313" key="2">
    <source>
        <dbReference type="EMBL" id="CUG11415.1"/>
    </source>
</evidence>
<feature type="transmembrane region" description="Helical" evidence="1">
    <location>
        <begin position="24"/>
        <end position="46"/>
    </location>
</feature>
<feature type="transmembrane region" description="Helical" evidence="1">
    <location>
        <begin position="1242"/>
        <end position="1263"/>
    </location>
</feature>
<name>A0A0S4IXW2_BODSA</name>
<keyword evidence="1" id="KW-0472">Membrane</keyword>
<organism evidence="2 3">
    <name type="scientific">Bodo saltans</name>
    <name type="common">Flagellated protozoan</name>
    <dbReference type="NCBI Taxonomy" id="75058"/>
    <lineage>
        <taxon>Eukaryota</taxon>
        <taxon>Discoba</taxon>
        <taxon>Euglenozoa</taxon>
        <taxon>Kinetoplastea</taxon>
        <taxon>Metakinetoplastina</taxon>
        <taxon>Eubodonida</taxon>
        <taxon>Bodonidae</taxon>
        <taxon>Bodo</taxon>
    </lineage>
</organism>
<gene>
    <name evidence="2" type="ORF">BSAL_05005</name>
</gene>
<feature type="transmembrane region" description="Helical" evidence="1">
    <location>
        <begin position="1201"/>
        <end position="1222"/>
    </location>
</feature>
<feature type="transmembrane region" description="Helical" evidence="1">
    <location>
        <begin position="1398"/>
        <end position="1417"/>
    </location>
</feature>
<dbReference type="EMBL" id="CYKH01000659">
    <property type="protein sequence ID" value="CUG11415.1"/>
    <property type="molecule type" value="Genomic_DNA"/>
</dbReference>
<feature type="transmembrane region" description="Helical" evidence="1">
    <location>
        <begin position="624"/>
        <end position="647"/>
    </location>
</feature>
<dbReference type="VEuPathDB" id="TriTrypDB:BSAL_05005"/>
<evidence type="ECO:0000313" key="3">
    <source>
        <dbReference type="Proteomes" id="UP000051952"/>
    </source>
</evidence>
<reference evidence="3" key="1">
    <citation type="submission" date="2015-09" db="EMBL/GenBank/DDBJ databases">
        <authorList>
            <consortium name="Pathogen Informatics"/>
        </authorList>
    </citation>
    <scope>NUCLEOTIDE SEQUENCE [LARGE SCALE GENOMIC DNA]</scope>
    <source>
        <strain evidence="3">Lake Konstanz</strain>
    </source>
</reference>
<evidence type="ECO:0000256" key="1">
    <source>
        <dbReference type="SAM" id="Phobius"/>
    </source>
</evidence>
<feature type="transmembrane region" description="Helical" evidence="1">
    <location>
        <begin position="1424"/>
        <end position="1444"/>
    </location>
</feature>
<feature type="transmembrane region" description="Helical" evidence="1">
    <location>
        <begin position="1450"/>
        <end position="1473"/>
    </location>
</feature>
<protein>
    <submittedName>
        <fullName evidence="2">Membrane-associated protein, putative</fullName>
    </submittedName>
</protein>
<feature type="transmembrane region" description="Helical" evidence="1">
    <location>
        <begin position="654"/>
        <end position="676"/>
    </location>
</feature>
<proteinExistence type="predicted"/>
<keyword evidence="1" id="KW-1133">Transmembrane helix</keyword>
<dbReference type="Proteomes" id="UP000051952">
    <property type="component" value="Unassembled WGS sequence"/>
</dbReference>
<feature type="transmembrane region" description="Helical" evidence="1">
    <location>
        <begin position="1362"/>
        <end position="1386"/>
    </location>
</feature>